<organism evidence="2 3">
    <name type="scientific">Mesorhizobium abyssinicae</name>
    <dbReference type="NCBI Taxonomy" id="1209958"/>
    <lineage>
        <taxon>Bacteria</taxon>
        <taxon>Pseudomonadati</taxon>
        <taxon>Pseudomonadota</taxon>
        <taxon>Alphaproteobacteria</taxon>
        <taxon>Hyphomicrobiales</taxon>
        <taxon>Phyllobacteriaceae</taxon>
        <taxon>Mesorhizobium</taxon>
    </lineage>
</organism>
<dbReference type="RefSeq" id="WP_127283931.1">
    <property type="nucleotide sequence ID" value="NZ_JAVIIP010000014.1"/>
</dbReference>
<evidence type="ECO:0000313" key="2">
    <source>
        <dbReference type="EMBL" id="MDX8540499.1"/>
    </source>
</evidence>
<comment type="caution">
    <text evidence="2">The sequence shown here is derived from an EMBL/GenBank/DDBJ whole genome shotgun (WGS) entry which is preliminary data.</text>
</comment>
<dbReference type="Proteomes" id="UP001276564">
    <property type="component" value="Unassembled WGS sequence"/>
</dbReference>
<feature type="region of interest" description="Disordered" evidence="1">
    <location>
        <begin position="1"/>
        <end position="21"/>
    </location>
</feature>
<dbReference type="EMBL" id="JAVIIP010000014">
    <property type="protein sequence ID" value="MDX8540499.1"/>
    <property type="molecule type" value="Genomic_DNA"/>
</dbReference>
<name>A0ABU5ATH9_9HYPH</name>
<keyword evidence="3" id="KW-1185">Reference proteome</keyword>
<accession>A0ABU5ATH9</accession>
<proteinExistence type="predicted"/>
<reference evidence="2 3" key="1">
    <citation type="submission" date="2023-08" db="EMBL/GenBank/DDBJ databases">
        <title>Implementing the SeqCode for naming new Mesorhizobium species isolated from Vachellia karroo root nodules.</title>
        <authorList>
            <person name="Van Lill M."/>
        </authorList>
    </citation>
    <scope>NUCLEOTIDE SEQUENCE [LARGE SCALE GENOMIC DNA]</scope>
    <source>
        <strain evidence="2 3">VK4B</strain>
    </source>
</reference>
<evidence type="ECO:0000256" key="1">
    <source>
        <dbReference type="SAM" id="MobiDB-lite"/>
    </source>
</evidence>
<sequence>MTNLSDLGPPNAGTRRGNPPDGYPACHFYLCLGCPQPVDMRDLRQVIWHQPVQHERLDIDA</sequence>
<protein>
    <submittedName>
        <fullName evidence="2">Uncharacterized protein</fullName>
    </submittedName>
</protein>
<gene>
    <name evidence="2" type="ORF">RFM23_23025</name>
</gene>
<evidence type="ECO:0000313" key="3">
    <source>
        <dbReference type="Proteomes" id="UP001276564"/>
    </source>
</evidence>